<keyword evidence="2" id="KW-0238">DNA-binding</keyword>
<evidence type="ECO:0000256" key="2">
    <source>
        <dbReference type="ARBA" id="ARBA00023125"/>
    </source>
</evidence>
<dbReference type="PROSITE" id="PS50042">
    <property type="entry name" value="CNMP_BINDING_3"/>
    <property type="match status" value="1"/>
</dbReference>
<dbReference type="InterPro" id="IPR012318">
    <property type="entry name" value="HTH_CRP"/>
</dbReference>
<dbReference type="SMART" id="SM00419">
    <property type="entry name" value="HTH_CRP"/>
    <property type="match status" value="1"/>
</dbReference>
<dbReference type="PROSITE" id="PS51063">
    <property type="entry name" value="HTH_CRP_2"/>
    <property type="match status" value="1"/>
</dbReference>
<dbReference type="SMART" id="SM00100">
    <property type="entry name" value="cNMP"/>
    <property type="match status" value="1"/>
</dbReference>
<evidence type="ECO:0000259" key="5">
    <source>
        <dbReference type="PROSITE" id="PS51063"/>
    </source>
</evidence>
<gene>
    <name evidence="6" type="ORF">EWM59_26540</name>
</gene>
<dbReference type="SUPFAM" id="SSF46785">
    <property type="entry name" value="Winged helix' DNA-binding domain"/>
    <property type="match status" value="1"/>
</dbReference>
<dbReference type="GO" id="GO:0003677">
    <property type="term" value="F:DNA binding"/>
    <property type="evidence" value="ECO:0007669"/>
    <property type="project" value="UniProtKB-KW"/>
</dbReference>
<dbReference type="PANTHER" id="PTHR24567">
    <property type="entry name" value="CRP FAMILY TRANSCRIPTIONAL REGULATORY PROTEIN"/>
    <property type="match status" value="1"/>
</dbReference>
<dbReference type="GO" id="GO:0003700">
    <property type="term" value="F:DNA-binding transcription factor activity"/>
    <property type="evidence" value="ECO:0007669"/>
    <property type="project" value="TreeGrafter"/>
</dbReference>
<dbReference type="Gene3D" id="2.60.120.10">
    <property type="entry name" value="Jelly Rolls"/>
    <property type="match status" value="1"/>
</dbReference>
<dbReference type="PANTHER" id="PTHR24567:SF74">
    <property type="entry name" value="HTH-TYPE TRANSCRIPTIONAL REGULATOR ARCR"/>
    <property type="match status" value="1"/>
</dbReference>
<dbReference type="InterPro" id="IPR000595">
    <property type="entry name" value="cNMP-bd_dom"/>
</dbReference>
<dbReference type="InterPro" id="IPR036390">
    <property type="entry name" value="WH_DNA-bd_sf"/>
</dbReference>
<dbReference type="OrthoDB" id="9788438at2"/>
<dbReference type="CDD" id="cd00038">
    <property type="entry name" value="CAP_ED"/>
    <property type="match status" value="1"/>
</dbReference>
<proteinExistence type="predicted"/>
<name>A0A4Q5LQX6_9BACT</name>
<reference evidence="6 7" key="1">
    <citation type="submission" date="2019-02" db="EMBL/GenBank/DDBJ databases">
        <title>Bacterial novel species Emticicia sp. 17J42-9 isolated from soil.</title>
        <authorList>
            <person name="Jung H.-Y."/>
        </authorList>
    </citation>
    <scope>NUCLEOTIDE SEQUENCE [LARGE SCALE GENOMIC DNA]</scope>
    <source>
        <strain evidence="6 7">17J42-9</strain>
    </source>
</reference>
<dbReference type="RefSeq" id="WP_130024246.1">
    <property type="nucleotide sequence ID" value="NZ_SEWF01000087.1"/>
</dbReference>
<dbReference type="Pfam" id="PF00027">
    <property type="entry name" value="cNMP_binding"/>
    <property type="match status" value="1"/>
</dbReference>
<evidence type="ECO:0000256" key="1">
    <source>
        <dbReference type="ARBA" id="ARBA00023015"/>
    </source>
</evidence>
<dbReference type="InterPro" id="IPR050397">
    <property type="entry name" value="Env_Response_Regulators"/>
</dbReference>
<comment type="caution">
    <text evidence="6">The sequence shown here is derived from an EMBL/GenBank/DDBJ whole genome shotgun (WGS) entry which is preliminary data.</text>
</comment>
<dbReference type="SUPFAM" id="SSF51206">
    <property type="entry name" value="cAMP-binding domain-like"/>
    <property type="match status" value="1"/>
</dbReference>
<dbReference type="InterPro" id="IPR018490">
    <property type="entry name" value="cNMP-bd_dom_sf"/>
</dbReference>
<keyword evidence="3" id="KW-0804">Transcription</keyword>
<dbReference type="InterPro" id="IPR014710">
    <property type="entry name" value="RmlC-like_jellyroll"/>
</dbReference>
<protein>
    <submittedName>
        <fullName evidence="6">Crp/Fnr family transcriptional regulator</fullName>
    </submittedName>
</protein>
<evidence type="ECO:0000259" key="4">
    <source>
        <dbReference type="PROSITE" id="PS50042"/>
    </source>
</evidence>
<feature type="domain" description="Cyclic nucleotide-binding" evidence="4">
    <location>
        <begin position="15"/>
        <end position="118"/>
    </location>
</feature>
<evidence type="ECO:0000313" key="6">
    <source>
        <dbReference type="EMBL" id="RYU91834.1"/>
    </source>
</evidence>
<dbReference type="InterPro" id="IPR036388">
    <property type="entry name" value="WH-like_DNA-bd_sf"/>
</dbReference>
<evidence type="ECO:0000313" key="7">
    <source>
        <dbReference type="Proteomes" id="UP000293162"/>
    </source>
</evidence>
<dbReference type="Pfam" id="PF13545">
    <property type="entry name" value="HTH_Crp_2"/>
    <property type="match status" value="1"/>
</dbReference>
<accession>A0A4Q5LQX6</accession>
<dbReference type="GO" id="GO:0005829">
    <property type="term" value="C:cytosol"/>
    <property type="evidence" value="ECO:0007669"/>
    <property type="project" value="TreeGrafter"/>
</dbReference>
<dbReference type="AlphaFoldDB" id="A0A4Q5LQX6"/>
<dbReference type="EMBL" id="SEWF01000087">
    <property type="protein sequence ID" value="RYU91834.1"/>
    <property type="molecule type" value="Genomic_DNA"/>
</dbReference>
<sequence length="225" mass="26211">MNLETKYWHLHNHQLFNALNSAELKQICLITNFKTAKKGEIIYFSHDESDRVYTIKRGTIKIVEIDDKGNEIVKDILQTGDLFGQFTLVNQTLDEYAVAVSDYVTCCSFKLADFEEVIERNPVLALRYTKWVGFRLKRMENRYANLVFKDVRARLNSFLKEWATKEGIGNKNEIVLKNYLTHQDIASLICSTRQTVTQLLNELKDKNILDYSRHEIIIKNLSALN</sequence>
<dbReference type="Proteomes" id="UP000293162">
    <property type="component" value="Unassembled WGS sequence"/>
</dbReference>
<keyword evidence="7" id="KW-1185">Reference proteome</keyword>
<feature type="domain" description="HTH crp-type" evidence="5">
    <location>
        <begin position="149"/>
        <end position="222"/>
    </location>
</feature>
<organism evidence="6 7">
    <name type="scientific">Emticicia agri</name>
    <dbReference type="NCBI Taxonomy" id="2492393"/>
    <lineage>
        <taxon>Bacteria</taxon>
        <taxon>Pseudomonadati</taxon>
        <taxon>Bacteroidota</taxon>
        <taxon>Cytophagia</taxon>
        <taxon>Cytophagales</taxon>
        <taxon>Leadbetterellaceae</taxon>
        <taxon>Emticicia</taxon>
    </lineage>
</organism>
<keyword evidence="1" id="KW-0805">Transcription regulation</keyword>
<dbReference type="Gene3D" id="1.10.10.10">
    <property type="entry name" value="Winged helix-like DNA-binding domain superfamily/Winged helix DNA-binding domain"/>
    <property type="match status" value="1"/>
</dbReference>
<evidence type="ECO:0000256" key="3">
    <source>
        <dbReference type="ARBA" id="ARBA00023163"/>
    </source>
</evidence>